<proteinExistence type="predicted"/>
<evidence type="ECO:0000313" key="2">
    <source>
        <dbReference type="EMBL" id="KAK3757754.1"/>
    </source>
</evidence>
<organism evidence="2 3">
    <name type="scientific">Elysia crispata</name>
    <name type="common">lettuce slug</name>
    <dbReference type="NCBI Taxonomy" id="231223"/>
    <lineage>
        <taxon>Eukaryota</taxon>
        <taxon>Metazoa</taxon>
        <taxon>Spiralia</taxon>
        <taxon>Lophotrochozoa</taxon>
        <taxon>Mollusca</taxon>
        <taxon>Gastropoda</taxon>
        <taxon>Heterobranchia</taxon>
        <taxon>Euthyneura</taxon>
        <taxon>Panpulmonata</taxon>
        <taxon>Sacoglossa</taxon>
        <taxon>Placobranchoidea</taxon>
        <taxon>Plakobranchidae</taxon>
        <taxon>Elysia</taxon>
    </lineage>
</organism>
<dbReference type="AlphaFoldDB" id="A0AAE1D557"/>
<dbReference type="Gene3D" id="1.10.510.10">
    <property type="entry name" value="Transferase(Phosphotransferase) domain 1"/>
    <property type="match status" value="1"/>
</dbReference>
<gene>
    <name evidence="2" type="ORF">RRG08_066733</name>
</gene>
<dbReference type="InterPro" id="IPR011009">
    <property type="entry name" value="Kinase-like_dom_sf"/>
</dbReference>
<reference evidence="2" key="1">
    <citation type="journal article" date="2023" name="G3 (Bethesda)">
        <title>A reference genome for the long-term kleptoplast-retaining sea slug Elysia crispata morphotype clarki.</title>
        <authorList>
            <person name="Eastman K.E."/>
            <person name="Pendleton A.L."/>
            <person name="Shaikh M.A."/>
            <person name="Suttiyut T."/>
            <person name="Ogas R."/>
            <person name="Tomko P."/>
            <person name="Gavelis G."/>
            <person name="Widhalm J.R."/>
            <person name="Wisecaver J.H."/>
        </authorList>
    </citation>
    <scope>NUCLEOTIDE SEQUENCE</scope>
    <source>
        <strain evidence="2">ECLA1</strain>
    </source>
</reference>
<name>A0AAE1D557_9GAST</name>
<evidence type="ECO:0000256" key="1">
    <source>
        <dbReference type="SAM" id="MobiDB-lite"/>
    </source>
</evidence>
<sequence length="409" mass="46858">AQDIVFCLPDVPDGDEISSTPTEMSITECFDLSNKWILCIFNTGIEGRNYFETESDTCQVYSVETECEKMIEKMEEVAKCEELKFFPKDSIDSVKLKAQQESSTLNQTEDEAVGDRYVEKDLLPSSPGKVVLVKDKETDKVWIEKKIPLDSEYSAAGVRSWRALAKEKMAPVLYRVLFKDNYALYTMEYIDGATLNQVLLSGKMKNQEDDRRLLAILVSIFFLKCRNFLGKLGIPDLRASNVMVTCKLRLSFRLIDFDKHPKQYCDADTEKIKNVEEIISLIVCVYCGNKVGQACGGRSKDEIKDLIQQLKEKGHQDELWKIVKGLKDSISKDSQDKDFPNTDSVEKYLEQLLPEDLDSCKERLRSMIFPDILEKDYRDQSKKKPEMSSVDEKEADVQEMGLSTRIRLP</sequence>
<dbReference type="EMBL" id="JAWDGP010005329">
    <property type="protein sequence ID" value="KAK3757754.1"/>
    <property type="molecule type" value="Genomic_DNA"/>
</dbReference>
<comment type="caution">
    <text evidence="2">The sequence shown here is derived from an EMBL/GenBank/DDBJ whole genome shotgun (WGS) entry which is preliminary data.</text>
</comment>
<feature type="region of interest" description="Disordered" evidence="1">
    <location>
        <begin position="378"/>
        <end position="409"/>
    </location>
</feature>
<evidence type="ECO:0008006" key="4">
    <source>
        <dbReference type="Google" id="ProtNLM"/>
    </source>
</evidence>
<accession>A0AAE1D557</accession>
<dbReference type="SUPFAM" id="SSF56112">
    <property type="entry name" value="Protein kinase-like (PK-like)"/>
    <property type="match status" value="1"/>
</dbReference>
<protein>
    <recommendedName>
        <fullName evidence="4">Protein kinase domain-containing protein</fullName>
    </recommendedName>
</protein>
<dbReference type="Proteomes" id="UP001283361">
    <property type="component" value="Unassembled WGS sequence"/>
</dbReference>
<evidence type="ECO:0000313" key="3">
    <source>
        <dbReference type="Proteomes" id="UP001283361"/>
    </source>
</evidence>
<feature type="compositionally biased region" description="Basic and acidic residues" evidence="1">
    <location>
        <begin position="378"/>
        <end position="396"/>
    </location>
</feature>
<keyword evidence="3" id="KW-1185">Reference proteome</keyword>
<feature type="non-terminal residue" evidence="2">
    <location>
        <position position="1"/>
    </location>
</feature>